<evidence type="ECO:0000313" key="10">
    <source>
        <dbReference type="Proteomes" id="UP001500936"/>
    </source>
</evidence>
<gene>
    <name evidence="9" type="ORF">GCM10023187_35050</name>
</gene>
<dbReference type="GO" id="GO:0016829">
    <property type="term" value="F:lyase activity"/>
    <property type="evidence" value="ECO:0007669"/>
    <property type="project" value="UniProtKB-KW"/>
</dbReference>
<dbReference type="InterPro" id="IPR043132">
    <property type="entry name" value="BCAT-like_C"/>
</dbReference>
<dbReference type="InterPro" id="IPR001544">
    <property type="entry name" value="Aminotrans_IV"/>
</dbReference>
<dbReference type="EMBL" id="BAABHB010000007">
    <property type="protein sequence ID" value="GAA4410438.1"/>
    <property type="molecule type" value="Genomic_DNA"/>
</dbReference>
<evidence type="ECO:0000256" key="7">
    <source>
        <dbReference type="ARBA" id="ARBA00048798"/>
    </source>
</evidence>
<comment type="catalytic activity">
    <reaction evidence="8">
        <text>L-leucine + 2-oxoglutarate = 4-methyl-2-oxopentanoate + L-glutamate</text>
        <dbReference type="Rhea" id="RHEA:18321"/>
        <dbReference type="ChEBI" id="CHEBI:16810"/>
        <dbReference type="ChEBI" id="CHEBI:17865"/>
        <dbReference type="ChEBI" id="CHEBI:29985"/>
        <dbReference type="ChEBI" id="CHEBI:57427"/>
        <dbReference type="EC" id="2.6.1.42"/>
    </reaction>
</comment>
<dbReference type="Proteomes" id="UP001500936">
    <property type="component" value="Unassembled WGS sequence"/>
</dbReference>
<comment type="pathway">
    <text evidence="2">Amino-acid biosynthesis; L-valine biosynthesis; L-valine from pyruvate: step 4/4.</text>
</comment>
<evidence type="ECO:0000256" key="3">
    <source>
        <dbReference type="ARBA" id="ARBA00005072"/>
    </source>
</evidence>
<dbReference type="EC" id="2.6.1.42" evidence="5"/>
<evidence type="ECO:0000313" key="9">
    <source>
        <dbReference type="EMBL" id="GAA4410438.1"/>
    </source>
</evidence>
<dbReference type="PANTHER" id="PTHR42743:SF11">
    <property type="entry name" value="AMINODEOXYCHORISMATE LYASE"/>
    <property type="match status" value="1"/>
</dbReference>
<sequence>MYLVYNSDILPESQFRLTADNRAFRYGDGLFETIRYEQERIWFLADHLNRLTRGMQALHLQHRFGFSQETLEQQIQALLTLNGLANQPARIKLQMWRQPGGLYTPDSNKSEFLLTVLPGRPFAVTARNRLGVYDSVRVSPSPVSTFKTLNALPYVLAGLYKQAAQCDDVVLLDTAGHLAECNASNLFWLRGNTLFTPSPDAGCIDGIIRRQLLRQAAQTGLSVNEGLFMPDALTDAEVVFCCNAAGIQWFRKVEFHNRTITPNTSEQVLATLAPLFATLMP</sequence>
<comment type="caution">
    <text evidence="9">The sequence shown here is derived from an EMBL/GenBank/DDBJ whole genome shotgun (WGS) entry which is preliminary data.</text>
</comment>
<keyword evidence="9" id="KW-0456">Lyase</keyword>
<comment type="pathway">
    <text evidence="3">Amino-acid biosynthesis; L-leucine biosynthesis; L-leucine from 3-methyl-2-oxobutanoate: step 4/4.</text>
</comment>
<comment type="pathway">
    <text evidence="1">Amino-acid biosynthesis; L-isoleucine biosynthesis; L-isoleucine from 2-oxobutanoate: step 4/4.</text>
</comment>
<evidence type="ECO:0000256" key="8">
    <source>
        <dbReference type="ARBA" id="ARBA00049229"/>
    </source>
</evidence>
<comment type="similarity">
    <text evidence="4">Belongs to the class-IV pyridoxal-phosphate-dependent aminotransferase family.</text>
</comment>
<reference evidence="10" key="1">
    <citation type="journal article" date="2019" name="Int. J. Syst. Evol. Microbiol.">
        <title>The Global Catalogue of Microorganisms (GCM) 10K type strain sequencing project: providing services to taxonomists for standard genome sequencing and annotation.</title>
        <authorList>
            <consortium name="The Broad Institute Genomics Platform"/>
            <consortium name="The Broad Institute Genome Sequencing Center for Infectious Disease"/>
            <person name="Wu L."/>
            <person name="Ma J."/>
        </authorList>
    </citation>
    <scope>NUCLEOTIDE SEQUENCE [LARGE SCALE GENOMIC DNA]</scope>
    <source>
        <strain evidence="10">JCM 17925</strain>
    </source>
</reference>
<evidence type="ECO:0000256" key="1">
    <source>
        <dbReference type="ARBA" id="ARBA00004824"/>
    </source>
</evidence>
<evidence type="ECO:0000256" key="5">
    <source>
        <dbReference type="ARBA" id="ARBA00013053"/>
    </source>
</evidence>
<comment type="catalytic activity">
    <reaction evidence="6">
        <text>L-valine + 2-oxoglutarate = 3-methyl-2-oxobutanoate + L-glutamate</text>
        <dbReference type="Rhea" id="RHEA:24813"/>
        <dbReference type="ChEBI" id="CHEBI:11851"/>
        <dbReference type="ChEBI" id="CHEBI:16810"/>
        <dbReference type="ChEBI" id="CHEBI:29985"/>
        <dbReference type="ChEBI" id="CHEBI:57762"/>
        <dbReference type="EC" id="2.6.1.42"/>
    </reaction>
</comment>
<comment type="catalytic activity">
    <reaction evidence="7">
        <text>L-isoleucine + 2-oxoglutarate = (S)-3-methyl-2-oxopentanoate + L-glutamate</text>
        <dbReference type="Rhea" id="RHEA:24801"/>
        <dbReference type="ChEBI" id="CHEBI:16810"/>
        <dbReference type="ChEBI" id="CHEBI:29985"/>
        <dbReference type="ChEBI" id="CHEBI:35146"/>
        <dbReference type="ChEBI" id="CHEBI:58045"/>
        <dbReference type="EC" id="2.6.1.42"/>
    </reaction>
</comment>
<dbReference type="PANTHER" id="PTHR42743">
    <property type="entry name" value="AMINO-ACID AMINOTRANSFERASE"/>
    <property type="match status" value="1"/>
</dbReference>
<evidence type="ECO:0000256" key="4">
    <source>
        <dbReference type="ARBA" id="ARBA00009320"/>
    </source>
</evidence>
<dbReference type="SUPFAM" id="SSF56752">
    <property type="entry name" value="D-aminoacid aminotransferase-like PLP-dependent enzymes"/>
    <property type="match status" value="1"/>
</dbReference>
<dbReference type="Pfam" id="PF01063">
    <property type="entry name" value="Aminotran_4"/>
    <property type="match status" value="1"/>
</dbReference>
<dbReference type="Gene3D" id="3.30.470.10">
    <property type="match status" value="1"/>
</dbReference>
<evidence type="ECO:0000256" key="2">
    <source>
        <dbReference type="ARBA" id="ARBA00004931"/>
    </source>
</evidence>
<dbReference type="InterPro" id="IPR036038">
    <property type="entry name" value="Aminotransferase-like"/>
</dbReference>
<proteinExistence type="inferred from homology"/>
<dbReference type="InterPro" id="IPR043131">
    <property type="entry name" value="BCAT-like_N"/>
</dbReference>
<name>A0ABP8KMT7_9BACT</name>
<organism evidence="9 10">
    <name type="scientific">Nibrella viscosa</name>
    <dbReference type="NCBI Taxonomy" id="1084524"/>
    <lineage>
        <taxon>Bacteria</taxon>
        <taxon>Pseudomonadati</taxon>
        <taxon>Bacteroidota</taxon>
        <taxon>Cytophagia</taxon>
        <taxon>Cytophagales</taxon>
        <taxon>Spirosomataceae</taxon>
        <taxon>Nibrella</taxon>
    </lineage>
</organism>
<dbReference type="RefSeq" id="WP_345269168.1">
    <property type="nucleotide sequence ID" value="NZ_BAABHB010000007.1"/>
</dbReference>
<accession>A0ABP8KMT7</accession>
<keyword evidence="10" id="KW-1185">Reference proteome</keyword>
<dbReference type="Gene3D" id="3.20.10.10">
    <property type="entry name" value="D-amino Acid Aminotransferase, subunit A, domain 2"/>
    <property type="match status" value="1"/>
</dbReference>
<dbReference type="InterPro" id="IPR050571">
    <property type="entry name" value="Class-IV_PLP-Dep_Aminotrnsfr"/>
</dbReference>
<protein>
    <recommendedName>
        <fullName evidence="5">branched-chain-amino-acid transaminase</fullName>
        <ecNumber evidence="5">2.6.1.42</ecNumber>
    </recommendedName>
</protein>
<evidence type="ECO:0000256" key="6">
    <source>
        <dbReference type="ARBA" id="ARBA00048212"/>
    </source>
</evidence>